<protein>
    <submittedName>
        <fullName evidence="9">ABC transmembrane type-1 domain-containing protein</fullName>
    </submittedName>
</protein>
<dbReference type="InterPro" id="IPR036640">
    <property type="entry name" value="ABC1_TM_sf"/>
</dbReference>
<keyword evidence="5 7" id="KW-1133">Transmembrane helix</keyword>
<evidence type="ECO:0000256" key="6">
    <source>
        <dbReference type="ARBA" id="ARBA00023136"/>
    </source>
</evidence>
<dbReference type="AlphaFoldDB" id="A0A8R1DMV4"/>
<dbReference type="Gene3D" id="3.40.50.300">
    <property type="entry name" value="P-loop containing nucleotide triphosphate hydrolases"/>
    <property type="match status" value="1"/>
</dbReference>
<keyword evidence="3" id="KW-0547">Nucleotide-binding</keyword>
<dbReference type="GO" id="GO:0140359">
    <property type="term" value="F:ABC-type transporter activity"/>
    <property type="evidence" value="ECO:0007669"/>
    <property type="project" value="InterPro"/>
</dbReference>
<accession>A0A8R1DMV4</accession>
<name>A0A8R1DMV4_CAEJA</name>
<dbReference type="Proteomes" id="UP000005237">
    <property type="component" value="Unassembled WGS sequence"/>
</dbReference>
<evidence type="ECO:0000256" key="1">
    <source>
        <dbReference type="ARBA" id="ARBA00022448"/>
    </source>
</evidence>
<dbReference type="SUPFAM" id="SSF52540">
    <property type="entry name" value="P-loop containing nucleoside triphosphate hydrolases"/>
    <property type="match status" value="1"/>
</dbReference>
<dbReference type="PANTHER" id="PTHR24223">
    <property type="entry name" value="ATP-BINDING CASSETTE SUB-FAMILY C"/>
    <property type="match status" value="1"/>
</dbReference>
<reference evidence="10" key="1">
    <citation type="submission" date="2010-08" db="EMBL/GenBank/DDBJ databases">
        <authorList>
            <consortium name="Caenorhabditis japonica Sequencing Consortium"/>
            <person name="Wilson R.K."/>
        </authorList>
    </citation>
    <scope>NUCLEOTIDE SEQUENCE [LARGE SCALE GENOMIC DNA]</scope>
    <source>
        <strain evidence="10">DF5081</strain>
    </source>
</reference>
<feature type="transmembrane region" description="Helical" evidence="7">
    <location>
        <begin position="87"/>
        <end position="108"/>
    </location>
</feature>
<dbReference type="SUPFAM" id="SSF90123">
    <property type="entry name" value="ABC transporter transmembrane region"/>
    <property type="match status" value="1"/>
</dbReference>
<dbReference type="PANTHER" id="PTHR24223:SF434">
    <property type="entry name" value="MULTIDRUG RESISTANCE PROTEIN MRP-7"/>
    <property type="match status" value="1"/>
</dbReference>
<dbReference type="PROSITE" id="PS50929">
    <property type="entry name" value="ABC_TM1F"/>
    <property type="match status" value="1"/>
</dbReference>
<dbReference type="InterPro" id="IPR050173">
    <property type="entry name" value="ABC_transporter_C-like"/>
</dbReference>
<keyword evidence="2 7" id="KW-0812">Transmembrane</keyword>
<feature type="domain" description="ABC transmembrane type-1" evidence="8">
    <location>
        <begin position="60"/>
        <end position="147"/>
    </location>
</feature>
<evidence type="ECO:0000256" key="7">
    <source>
        <dbReference type="SAM" id="Phobius"/>
    </source>
</evidence>
<sequence length="241" mass="26590">MFALAQCPQFLPSNAARAACACYQWSTFAPGHSPLLRATYCQRSALPITFLPAHHETRLEEFRQHSGKILDTFIRCRYSSLVANRWLAVRLEFVGNCIIFFAALFSVLSKEFGWVTSPGIIGVSVSYALNITEVLNFAVRQVSEIEANIVSVERVDEYTHTPNEAEWRIAGKEPSAGWPSRGVVKFDKYSTRYREGLDLVLKGISADVAAGEKIGIVGRTGAGHFTYFYGTVSRIGNVGGA</sequence>
<keyword evidence="6 7" id="KW-0472">Membrane</keyword>
<dbReference type="GO" id="GO:0005524">
    <property type="term" value="F:ATP binding"/>
    <property type="evidence" value="ECO:0007669"/>
    <property type="project" value="UniProtKB-KW"/>
</dbReference>
<dbReference type="InterPro" id="IPR027417">
    <property type="entry name" value="P-loop_NTPase"/>
</dbReference>
<proteinExistence type="predicted"/>
<evidence type="ECO:0000259" key="8">
    <source>
        <dbReference type="PROSITE" id="PS50929"/>
    </source>
</evidence>
<evidence type="ECO:0000256" key="2">
    <source>
        <dbReference type="ARBA" id="ARBA00022692"/>
    </source>
</evidence>
<dbReference type="InterPro" id="IPR011527">
    <property type="entry name" value="ABC1_TM_dom"/>
</dbReference>
<organism evidence="9 10">
    <name type="scientific">Caenorhabditis japonica</name>
    <dbReference type="NCBI Taxonomy" id="281687"/>
    <lineage>
        <taxon>Eukaryota</taxon>
        <taxon>Metazoa</taxon>
        <taxon>Ecdysozoa</taxon>
        <taxon>Nematoda</taxon>
        <taxon>Chromadorea</taxon>
        <taxon>Rhabditida</taxon>
        <taxon>Rhabditina</taxon>
        <taxon>Rhabditomorpha</taxon>
        <taxon>Rhabditoidea</taxon>
        <taxon>Rhabditidae</taxon>
        <taxon>Peloderinae</taxon>
        <taxon>Caenorhabditis</taxon>
    </lineage>
</organism>
<evidence type="ECO:0000313" key="9">
    <source>
        <dbReference type="EnsemblMetazoa" id="CJA07159b.1"/>
    </source>
</evidence>
<evidence type="ECO:0000256" key="4">
    <source>
        <dbReference type="ARBA" id="ARBA00022840"/>
    </source>
</evidence>
<dbReference type="GO" id="GO:0016020">
    <property type="term" value="C:membrane"/>
    <property type="evidence" value="ECO:0007669"/>
    <property type="project" value="InterPro"/>
</dbReference>
<evidence type="ECO:0000313" key="10">
    <source>
        <dbReference type="Proteomes" id="UP000005237"/>
    </source>
</evidence>
<dbReference type="EnsemblMetazoa" id="CJA07159b.1">
    <property type="protein sequence ID" value="CJA07159b.1"/>
    <property type="gene ID" value="WBGene00126363"/>
</dbReference>
<reference evidence="9" key="2">
    <citation type="submission" date="2022-06" db="UniProtKB">
        <authorList>
            <consortium name="EnsemblMetazoa"/>
        </authorList>
    </citation>
    <scope>IDENTIFICATION</scope>
    <source>
        <strain evidence="9">DF5081</strain>
    </source>
</reference>
<keyword evidence="10" id="KW-1185">Reference proteome</keyword>
<evidence type="ECO:0000256" key="3">
    <source>
        <dbReference type="ARBA" id="ARBA00022741"/>
    </source>
</evidence>
<evidence type="ECO:0000256" key="5">
    <source>
        <dbReference type="ARBA" id="ARBA00022989"/>
    </source>
</evidence>
<keyword evidence="4" id="KW-0067">ATP-binding</keyword>
<keyword evidence="1" id="KW-0813">Transport</keyword>
<dbReference type="Gene3D" id="1.20.1560.10">
    <property type="entry name" value="ABC transporter type 1, transmembrane domain"/>
    <property type="match status" value="1"/>
</dbReference>